<dbReference type="PANTHER" id="PTHR26379">
    <property type="entry name" value="BTB/POZ AND MATH DOMAIN-CONTAINING PROTEIN 1"/>
    <property type="match status" value="1"/>
</dbReference>
<feature type="domain" description="BTB" evidence="3">
    <location>
        <begin position="218"/>
        <end position="285"/>
    </location>
</feature>
<dbReference type="AlphaFoldDB" id="A0A835B6I2"/>
<dbReference type="OrthoDB" id="6359816at2759"/>
<evidence type="ECO:0000259" key="3">
    <source>
        <dbReference type="PROSITE" id="PS50097"/>
    </source>
</evidence>
<keyword evidence="5" id="KW-1185">Reference proteome</keyword>
<dbReference type="InterPro" id="IPR000210">
    <property type="entry name" value="BTB/POZ_dom"/>
</dbReference>
<organism evidence="4 5">
    <name type="scientific">Digitaria exilis</name>
    <dbReference type="NCBI Taxonomy" id="1010633"/>
    <lineage>
        <taxon>Eukaryota</taxon>
        <taxon>Viridiplantae</taxon>
        <taxon>Streptophyta</taxon>
        <taxon>Embryophyta</taxon>
        <taxon>Tracheophyta</taxon>
        <taxon>Spermatophyta</taxon>
        <taxon>Magnoliopsida</taxon>
        <taxon>Liliopsida</taxon>
        <taxon>Poales</taxon>
        <taxon>Poaceae</taxon>
        <taxon>PACMAD clade</taxon>
        <taxon>Panicoideae</taxon>
        <taxon>Panicodae</taxon>
        <taxon>Paniceae</taxon>
        <taxon>Anthephorinae</taxon>
        <taxon>Digitaria</taxon>
    </lineage>
</organism>
<dbReference type="Pfam" id="PF00651">
    <property type="entry name" value="BTB"/>
    <property type="match status" value="1"/>
</dbReference>
<sequence length="470" mass="51143">MHLLPHHPCLLSSTSVSPSPIVAMEPAGCVDLTGAVSSVRLLKINGYNATSTMTKLEYIKYSWKVDGHDWEVHCYPQRHELYGLCAKLKLIFLGKAHAQPHKVTATLTCRPVDPSPTRTKLSPFDDRRSVSASFCHAQDSSPPLLLVVRRNGMNTCDYLQNDSLTIHCTISVLTLKERLSDGVVFIPAPAKEGKPLPVVPPSDLHHHLGELFLSDKGADVTFVVGGESFPAHKILLAARSPVFMAEFFGHMKESHSRRVEVEGMEADVFRGMLRFIYTDDVAAAELDVSSMAEHLLAAADRYGLERLKVICERKLAGGIGVDTAAATLALAEQHGCSVLKARCVEFIVGSPGRLDAVLSTEGYKHLAASCPLVLAELSQGCSWKKELRSILNAPRFAAPFLSASTTSFFVLCDYNGLVARSGSLVSGHRHHDGGLLGRLEVPPVTAELSRGQAKDLFVMSRSELPHMHNA</sequence>
<dbReference type="PROSITE" id="PS50097">
    <property type="entry name" value="BTB"/>
    <property type="match status" value="1"/>
</dbReference>
<name>A0A835B6I2_9POAL</name>
<dbReference type="SUPFAM" id="SSF54695">
    <property type="entry name" value="POZ domain"/>
    <property type="match status" value="1"/>
</dbReference>
<protein>
    <recommendedName>
        <fullName evidence="3">BTB domain-containing protein</fullName>
    </recommendedName>
</protein>
<evidence type="ECO:0000313" key="4">
    <source>
        <dbReference type="EMBL" id="KAF8687297.1"/>
    </source>
</evidence>
<dbReference type="InterPro" id="IPR011333">
    <property type="entry name" value="SKP1/BTB/POZ_sf"/>
</dbReference>
<dbReference type="SUPFAM" id="SSF49599">
    <property type="entry name" value="TRAF domain-like"/>
    <property type="match status" value="1"/>
</dbReference>
<evidence type="ECO:0000256" key="2">
    <source>
        <dbReference type="ARBA" id="ARBA00010846"/>
    </source>
</evidence>
<dbReference type="Pfam" id="PF24570">
    <property type="entry name" value="BACK_BPM_SPOP"/>
    <property type="match status" value="1"/>
</dbReference>
<evidence type="ECO:0000313" key="5">
    <source>
        <dbReference type="Proteomes" id="UP000636709"/>
    </source>
</evidence>
<dbReference type="InterPro" id="IPR056423">
    <property type="entry name" value="BACK_BPM_SPOP"/>
</dbReference>
<dbReference type="CDD" id="cd18280">
    <property type="entry name" value="BTB_POZ_BPM_plant"/>
    <property type="match status" value="1"/>
</dbReference>
<dbReference type="PANTHER" id="PTHR26379:SF180">
    <property type="entry name" value="TRAF TRANSCRIPTION FACTOR"/>
    <property type="match status" value="1"/>
</dbReference>
<dbReference type="FunFam" id="3.30.710.10:FF:000159">
    <property type="entry name" value="Speckle-type POZ protein B"/>
    <property type="match status" value="1"/>
</dbReference>
<dbReference type="EMBL" id="JACEFO010002056">
    <property type="protein sequence ID" value="KAF8687297.1"/>
    <property type="molecule type" value="Genomic_DNA"/>
</dbReference>
<dbReference type="Gene3D" id="2.60.210.10">
    <property type="entry name" value="Apoptosis, Tumor Necrosis Factor Receptor Associated Protein 2, Chain A"/>
    <property type="match status" value="1"/>
</dbReference>
<dbReference type="InterPro" id="IPR045005">
    <property type="entry name" value="BPM1-6"/>
</dbReference>
<dbReference type="Gene3D" id="1.25.40.420">
    <property type="match status" value="1"/>
</dbReference>
<dbReference type="Gene3D" id="3.30.710.10">
    <property type="entry name" value="Potassium Channel Kv1.1, Chain A"/>
    <property type="match status" value="1"/>
</dbReference>
<evidence type="ECO:0000256" key="1">
    <source>
        <dbReference type="ARBA" id="ARBA00004906"/>
    </source>
</evidence>
<comment type="pathway">
    <text evidence="1">Protein modification; protein ubiquitination.</text>
</comment>
<dbReference type="Proteomes" id="UP000636709">
    <property type="component" value="Unassembled WGS sequence"/>
</dbReference>
<dbReference type="GO" id="GO:0016567">
    <property type="term" value="P:protein ubiquitination"/>
    <property type="evidence" value="ECO:0007669"/>
    <property type="project" value="InterPro"/>
</dbReference>
<dbReference type="InterPro" id="IPR008974">
    <property type="entry name" value="TRAF-like"/>
</dbReference>
<proteinExistence type="inferred from homology"/>
<accession>A0A835B6I2</accession>
<comment type="caution">
    <text evidence="4">The sequence shown here is derived from an EMBL/GenBank/DDBJ whole genome shotgun (WGS) entry which is preliminary data.</text>
</comment>
<dbReference type="SMART" id="SM00225">
    <property type="entry name" value="BTB"/>
    <property type="match status" value="1"/>
</dbReference>
<reference evidence="4" key="1">
    <citation type="submission" date="2020-07" db="EMBL/GenBank/DDBJ databases">
        <title>Genome sequence and genetic diversity analysis of an under-domesticated orphan crop, white fonio (Digitaria exilis).</title>
        <authorList>
            <person name="Bennetzen J.L."/>
            <person name="Chen S."/>
            <person name="Ma X."/>
            <person name="Wang X."/>
            <person name="Yssel A.E.J."/>
            <person name="Chaluvadi S.R."/>
            <person name="Johnson M."/>
            <person name="Gangashetty P."/>
            <person name="Hamidou F."/>
            <person name="Sanogo M.D."/>
            <person name="Zwaenepoel A."/>
            <person name="Wallace J."/>
            <person name="Van De Peer Y."/>
            <person name="Van Deynze A."/>
        </authorList>
    </citation>
    <scope>NUCLEOTIDE SEQUENCE</scope>
    <source>
        <tissue evidence="4">Leaves</tissue>
    </source>
</reference>
<comment type="similarity">
    <text evidence="2">Belongs to the Tdpoz family.</text>
</comment>
<gene>
    <name evidence="4" type="ORF">HU200_042978</name>
</gene>